<organism evidence="1 2">
    <name type="scientific">Muribacter muris</name>
    <dbReference type="NCBI Taxonomy" id="67855"/>
    <lineage>
        <taxon>Bacteria</taxon>
        <taxon>Pseudomonadati</taxon>
        <taxon>Pseudomonadota</taxon>
        <taxon>Gammaproteobacteria</taxon>
        <taxon>Pasteurellales</taxon>
        <taxon>Pasteurellaceae</taxon>
        <taxon>Muribacter</taxon>
    </lineage>
</organism>
<evidence type="ECO:0000313" key="2">
    <source>
        <dbReference type="Proteomes" id="UP000036270"/>
    </source>
</evidence>
<dbReference type="Pfam" id="PF06041">
    <property type="entry name" value="DUF924"/>
    <property type="match status" value="1"/>
</dbReference>
<sequence>MRPQTVLDFWFTEITPADWFGKSADLDQQIRTRFLTLTESAAKCELFAWRKTIEGRLAEIIVLDQFSRNLWRDTPRAFAQDSMAIALAQEAVTHPDYEKLPPIQRKFILMPYMHSESALIHQYAVPLFQALNDNYTLDYELKHKVIIDRFGRYPHRNGILARTSTEEEIAFLNQPNSSF</sequence>
<dbReference type="PATRIC" id="fig|67855.3.peg.392"/>
<dbReference type="InterPro" id="IPR011990">
    <property type="entry name" value="TPR-like_helical_dom_sf"/>
</dbReference>
<evidence type="ECO:0000313" key="1">
    <source>
        <dbReference type="EMBL" id="KMK52027.1"/>
    </source>
</evidence>
<dbReference type="EMBL" id="JWIZ01000015">
    <property type="protein sequence ID" value="KMK52027.1"/>
    <property type="molecule type" value="Genomic_DNA"/>
</dbReference>
<dbReference type="AlphaFoldDB" id="A0A0J5S5C4"/>
<protein>
    <submittedName>
        <fullName evidence="1">Membrane protein</fullName>
    </submittedName>
</protein>
<dbReference type="Gene3D" id="1.20.58.320">
    <property type="entry name" value="TPR-like"/>
    <property type="match status" value="1"/>
</dbReference>
<dbReference type="Gene3D" id="1.25.40.10">
    <property type="entry name" value="Tetratricopeptide repeat domain"/>
    <property type="match status" value="1"/>
</dbReference>
<accession>A0A0J5S5C4</accession>
<proteinExistence type="predicted"/>
<gene>
    <name evidence="1" type="ORF">RO21_03130</name>
</gene>
<dbReference type="RefSeq" id="WP_047976344.1">
    <property type="nucleotide sequence ID" value="NZ_JWIZ01000015.1"/>
</dbReference>
<dbReference type="InterPro" id="IPR010323">
    <property type="entry name" value="DUF924"/>
</dbReference>
<dbReference type="SUPFAM" id="SSF48452">
    <property type="entry name" value="TPR-like"/>
    <property type="match status" value="1"/>
</dbReference>
<name>A0A0J5S5C4_9PAST</name>
<dbReference type="STRING" id="67855.RO21_03130"/>
<keyword evidence="2" id="KW-1185">Reference proteome</keyword>
<reference evidence="1 2" key="1">
    <citation type="submission" date="2014-12" db="EMBL/GenBank/DDBJ databases">
        <title>Reclassification of Actinobacillus muris as Muribacter muris.</title>
        <authorList>
            <person name="Christensen H."/>
            <person name="Nicklas W."/>
            <person name="Bisgaard M."/>
        </authorList>
    </citation>
    <scope>NUCLEOTIDE SEQUENCE [LARGE SCALE GENOMIC DNA]</scope>
    <source>
        <strain evidence="1 2">Ackerman80-443D</strain>
    </source>
</reference>
<comment type="caution">
    <text evidence="1">The sequence shown here is derived from an EMBL/GenBank/DDBJ whole genome shotgun (WGS) entry which is preliminary data.</text>
</comment>
<dbReference type="Proteomes" id="UP000036270">
    <property type="component" value="Unassembled WGS sequence"/>
</dbReference>